<gene>
    <name evidence="1" type="ORF">EV188_102392</name>
</gene>
<sequence length="169" mass="18587">MNARIARPERRAAELTVVLVIIGLALGVTAAPASAAPPWGACGRSTPEDKIVRQFPAGITLRCGGPIGSSDPRHGYRHILARHRTDFENMAFGTGTFQNWRDVADLSIETIANDPDVTVPVGGNQLCMSRVIFLNDRRTGQLVRQQIVRMFINATTRDVNTLHPHQRHC</sequence>
<accession>A0A4R6VHP0</accession>
<evidence type="ECO:0000313" key="1">
    <source>
        <dbReference type="EMBL" id="TDQ62737.1"/>
    </source>
</evidence>
<dbReference type="Proteomes" id="UP000295705">
    <property type="component" value="Unassembled WGS sequence"/>
</dbReference>
<evidence type="ECO:0000313" key="2">
    <source>
        <dbReference type="Proteomes" id="UP000295705"/>
    </source>
</evidence>
<dbReference type="EMBL" id="SNYO01000002">
    <property type="protein sequence ID" value="TDQ62737.1"/>
    <property type="molecule type" value="Genomic_DNA"/>
</dbReference>
<proteinExistence type="predicted"/>
<dbReference type="OrthoDB" id="5144412at2"/>
<reference evidence="1 2" key="1">
    <citation type="submission" date="2019-03" db="EMBL/GenBank/DDBJ databases">
        <title>Genomic Encyclopedia of Type Strains, Phase IV (KMG-IV): sequencing the most valuable type-strain genomes for metagenomic binning, comparative biology and taxonomic classification.</title>
        <authorList>
            <person name="Goeker M."/>
        </authorList>
    </citation>
    <scope>NUCLEOTIDE SEQUENCE [LARGE SCALE GENOMIC DNA]</scope>
    <source>
        <strain evidence="1 2">DSM 45775</strain>
    </source>
</reference>
<dbReference type="AlphaFoldDB" id="A0A4R6VHP0"/>
<protein>
    <submittedName>
        <fullName evidence="1">Uncharacterized protein</fullName>
    </submittedName>
</protein>
<name>A0A4R6VHP0_9PSEU</name>
<comment type="caution">
    <text evidence="1">The sequence shown here is derived from an EMBL/GenBank/DDBJ whole genome shotgun (WGS) entry which is preliminary data.</text>
</comment>
<keyword evidence="2" id="KW-1185">Reference proteome</keyword>
<dbReference type="RefSeq" id="WP_133825769.1">
    <property type="nucleotide sequence ID" value="NZ_BAABHR010000007.1"/>
</dbReference>
<organism evidence="1 2">
    <name type="scientific">Actinomycetospora succinea</name>
    <dbReference type="NCBI Taxonomy" id="663603"/>
    <lineage>
        <taxon>Bacteria</taxon>
        <taxon>Bacillati</taxon>
        <taxon>Actinomycetota</taxon>
        <taxon>Actinomycetes</taxon>
        <taxon>Pseudonocardiales</taxon>
        <taxon>Pseudonocardiaceae</taxon>
        <taxon>Actinomycetospora</taxon>
    </lineage>
</organism>